<feature type="compositionally biased region" description="Basic and acidic residues" evidence="1">
    <location>
        <begin position="295"/>
        <end position="324"/>
    </location>
</feature>
<dbReference type="Proteomes" id="UP000297739">
    <property type="component" value="Unassembled WGS sequence"/>
</dbReference>
<feature type="compositionally biased region" description="Polar residues" evidence="1">
    <location>
        <begin position="46"/>
        <end position="58"/>
    </location>
</feature>
<reference evidence="3 4" key="1">
    <citation type="submission" date="2019-04" db="EMBL/GenBank/DDBJ databases">
        <authorList>
            <person name="Feng G."/>
            <person name="Zhang J."/>
            <person name="Zhu H."/>
        </authorList>
    </citation>
    <scope>NUCLEOTIDE SEQUENCE [LARGE SCALE GENOMIC DNA]</scope>
    <source>
        <strain evidence="3 4">JCM 17223</strain>
    </source>
</reference>
<dbReference type="OrthoDB" id="878334at2"/>
<evidence type="ECO:0000256" key="2">
    <source>
        <dbReference type="SAM" id="SignalP"/>
    </source>
</evidence>
<feature type="compositionally biased region" description="Low complexity" evidence="1">
    <location>
        <begin position="75"/>
        <end position="88"/>
    </location>
</feature>
<feature type="compositionally biased region" description="Low complexity" evidence="1">
    <location>
        <begin position="412"/>
        <end position="431"/>
    </location>
</feature>
<organism evidence="3 4">
    <name type="scientific">Hymenobacter elongatus</name>
    <dbReference type="NCBI Taxonomy" id="877208"/>
    <lineage>
        <taxon>Bacteria</taxon>
        <taxon>Pseudomonadati</taxon>
        <taxon>Bacteroidota</taxon>
        <taxon>Cytophagia</taxon>
        <taxon>Cytophagales</taxon>
        <taxon>Hymenobacteraceae</taxon>
        <taxon>Hymenobacter</taxon>
    </lineage>
</organism>
<dbReference type="AlphaFoldDB" id="A0A4Z0PJD6"/>
<feature type="region of interest" description="Disordered" evidence="1">
    <location>
        <begin position="222"/>
        <end position="445"/>
    </location>
</feature>
<dbReference type="RefSeq" id="WP_135498016.1">
    <property type="nucleotide sequence ID" value="NZ_SRLD01000021.1"/>
</dbReference>
<feature type="chain" id="PRO_5021473264" description="Prolyl-tRNA synthetase" evidence="2">
    <location>
        <begin position="22"/>
        <end position="445"/>
    </location>
</feature>
<feature type="compositionally biased region" description="Gly residues" evidence="1">
    <location>
        <begin position="432"/>
        <end position="445"/>
    </location>
</feature>
<keyword evidence="4" id="KW-1185">Reference proteome</keyword>
<evidence type="ECO:0000313" key="3">
    <source>
        <dbReference type="EMBL" id="TGE15664.1"/>
    </source>
</evidence>
<name>A0A4Z0PJD6_9BACT</name>
<dbReference type="EMBL" id="SRLD01000021">
    <property type="protein sequence ID" value="TGE15664.1"/>
    <property type="molecule type" value="Genomic_DNA"/>
</dbReference>
<dbReference type="PROSITE" id="PS51257">
    <property type="entry name" value="PROKAR_LIPOPROTEIN"/>
    <property type="match status" value="1"/>
</dbReference>
<feature type="region of interest" description="Disordered" evidence="1">
    <location>
        <begin position="46"/>
        <end position="88"/>
    </location>
</feature>
<keyword evidence="2" id="KW-0732">Signal</keyword>
<evidence type="ECO:0008006" key="5">
    <source>
        <dbReference type="Google" id="ProtNLM"/>
    </source>
</evidence>
<protein>
    <recommendedName>
        <fullName evidence="5">Prolyl-tRNA synthetase</fullName>
    </recommendedName>
</protein>
<gene>
    <name evidence="3" type="ORF">E5J99_11810</name>
</gene>
<sequence length="445" mass="47720">MKSLLNTVLPAMALLALGGCASTSALTTTESDGVYYSSKDRTTYNAPASATASVQRQEPQPAAADDETNPDYTTSSSSKSSAQSGGSEYYDDDYGYSARIRRFHQPVYRGFGYGYNDFIYADPFWYGGSPYAYYGGGYSPYNNWGPGFYDPFYGPYYGGSALVINIGFGRPYYNPWRYGYGGFGYGYGGGYGGYRSGYYDGYHNGLSNGYGSGYYGGGGTRRNVQYGPRGSRSLEATTKGGTAGSGRSRTREGGTPAPTGDIRAIDATNGATPAWNGRSRPQATSATSGSATDVRTGRSEQVLRRDAATPDGRVRQAEGREAGEQPRTPETGGRRWRVVENAGDAGSQPATAPTYSEPRRGRVREASSGERTSEQNTSEQAVEQPIRRQRSAPAQRVERREAPQRTYEAPQRSYEAPSRSSSEPSRSSSPASGGGRSGGGRGRGE</sequence>
<evidence type="ECO:0000256" key="1">
    <source>
        <dbReference type="SAM" id="MobiDB-lite"/>
    </source>
</evidence>
<feature type="signal peptide" evidence="2">
    <location>
        <begin position="1"/>
        <end position="21"/>
    </location>
</feature>
<comment type="caution">
    <text evidence="3">The sequence shown here is derived from an EMBL/GenBank/DDBJ whole genome shotgun (WGS) entry which is preliminary data.</text>
</comment>
<proteinExistence type="predicted"/>
<evidence type="ECO:0000313" key="4">
    <source>
        <dbReference type="Proteomes" id="UP000297739"/>
    </source>
</evidence>
<feature type="compositionally biased region" description="Basic and acidic residues" evidence="1">
    <location>
        <begin position="357"/>
        <end position="373"/>
    </location>
</feature>
<feature type="compositionally biased region" description="Polar residues" evidence="1">
    <location>
        <begin position="279"/>
        <end position="293"/>
    </location>
</feature>
<accession>A0A4Z0PJD6</accession>